<comment type="caution">
    <text evidence="3">The sequence shown here is derived from an EMBL/GenBank/DDBJ whole genome shotgun (WGS) entry which is preliminary data.</text>
</comment>
<sequence length="589" mass="65873">IVCALACYFHCKMSAVLSFLSNALHCNGINNRTSTYSTHGNATFHMSRTLTKQLCCGGRGKSVEFGKLQSLTLNSHDQIFKRTRNCGKLCHTGFFLPASSPWKNPNRNVIAFSGIGRRKSVEILDGQKENRLPLQDHLKSLRNAVTIDNTIYSTGVMDKLEYLPLNDDEKKHASEISELVDQLQELLIKVDQMIKNGDEGTARELIEANFEVVTEQLEMGVKGVEQAAMLDILAQLNLSLFEYTATEYLLEQIKEIMANVGNHEPLVDRILEHMGSMYTALEKPEEALPLYIRSLKIQEGILGKDNPLLVNILLGSASIYNALGEGNESIELYDRAISILEARKGAESEDLVFPLTQLSNVLIEEHRVEEAEESLCRALNILEKLHGENDTRTGSVMCLLARAFCAKGEVRYAVSLYKKGLHIMENNGDLALDDPVLETIRIDFAELLYVLGREEESQQLWEKNLLIKEEALGNDHPSLALHLQNLATSYAQSGKFEKSEHLLRRGLRILSSNLVRDAPETSVPMVSLATNLYRQGRNKEAEGLALDALRIREAVFEKDGLLVGEACDCLALIQHALGKDDRAEPLMWR</sequence>
<name>A0AA38LLQ9_TAXCH</name>
<dbReference type="AlphaFoldDB" id="A0AA38LLQ9"/>
<dbReference type="Pfam" id="PF13374">
    <property type="entry name" value="TPR_10"/>
    <property type="match status" value="1"/>
</dbReference>
<keyword evidence="4" id="KW-1185">Reference proteome</keyword>
<dbReference type="PANTHER" id="PTHR45641:SF19">
    <property type="entry name" value="NEPHROCYSTIN-3"/>
    <property type="match status" value="1"/>
</dbReference>
<dbReference type="InterPro" id="IPR011990">
    <property type="entry name" value="TPR-like_helical_dom_sf"/>
</dbReference>
<dbReference type="SMART" id="SM00028">
    <property type="entry name" value="TPR"/>
    <property type="match status" value="5"/>
</dbReference>
<reference evidence="3 4" key="1">
    <citation type="journal article" date="2021" name="Nat. Plants">
        <title>The Taxus genome provides insights into paclitaxel biosynthesis.</title>
        <authorList>
            <person name="Xiong X."/>
            <person name="Gou J."/>
            <person name="Liao Q."/>
            <person name="Li Y."/>
            <person name="Zhou Q."/>
            <person name="Bi G."/>
            <person name="Li C."/>
            <person name="Du R."/>
            <person name="Wang X."/>
            <person name="Sun T."/>
            <person name="Guo L."/>
            <person name="Liang H."/>
            <person name="Lu P."/>
            <person name="Wu Y."/>
            <person name="Zhang Z."/>
            <person name="Ro D.K."/>
            <person name="Shang Y."/>
            <person name="Huang S."/>
            <person name="Yan J."/>
        </authorList>
    </citation>
    <scope>NUCLEOTIDE SEQUENCE [LARGE SCALE GENOMIC DNA]</scope>
    <source>
        <strain evidence="3">Ta-2019</strain>
    </source>
</reference>
<dbReference type="EMBL" id="JAHRHJ020000001">
    <property type="protein sequence ID" value="KAH9329598.1"/>
    <property type="molecule type" value="Genomic_DNA"/>
</dbReference>
<dbReference type="PANTHER" id="PTHR45641">
    <property type="entry name" value="TETRATRICOPEPTIDE REPEAT PROTEIN (AFU_ORTHOLOGUE AFUA_6G03870)"/>
    <property type="match status" value="1"/>
</dbReference>
<dbReference type="OMA" id="SYWDSAI"/>
<organism evidence="3 4">
    <name type="scientific">Taxus chinensis</name>
    <name type="common">Chinese yew</name>
    <name type="synonym">Taxus wallichiana var. chinensis</name>
    <dbReference type="NCBI Taxonomy" id="29808"/>
    <lineage>
        <taxon>Eukaryota</taxon>
        <taxon>Viridiplantae</taxon>
        <taxon>Streptophyta</taxon>
        <taxon>Embryophyta</taxon>
        <taxon>Tracheophyta</taxon>
        <taxon>Spermatophyta</taxon>
        <taxon>Pinopsida</taxon>
        <taxon>Pinidae</taxon>
        <taxon>Conifers II</taxon>
        <taxon>Cupressales</taxon>
        <taxon>Taxaceae</taxon>
        <taxon>Taxus</taxon>
    </lineage>
</organism>
<evidence type="ECO:0008006" key="5">
    <source>
        <dbReference type="Google" id="ProtNLM"/>
    </source>
</evidence>
<evidence type="ECO:0000256" key="1">
    <source>
        <dbReference type="ARBA" id="ARBA00022737"/>
    </source>
</evidence>
<gene>
    <name evidence="3" type="ORF">KI387_001706</name>
</gene>
<dbReference type="Proteomes" id="UP000824469">
    <property type="component" value="Unassembled WGS sequence"/>
</dbReference>
<dbReference type="InterPro" id="IPR019734">
    <property type="entry name" value="TPR_rpt"/>
</dbReference>
<feature type="non-terminal residue" evidence="3">
    <location>
        <position position="1"/>
    </location>
</feature>
<evidence type="ECO:0000313" key="4">
    <source>
        <dbReference type="Proteomes" id="UP000824469"/>
    </source>
</evidence>
<evidence type="ECO:0000313" key="3">
    <source>
        <dbReference type="EMBL" id="KAH9329598.1"/>
    </source>
</evidence>
<evidence type="ECO:0000256" key="2">
    <source>
        <dbReference type="ARBA" id="ARBA00022803"/>
    </source>
</evidence>
<keyword evidence="2" id="KW-0802">TPR repeat</keyword>
<dbReference type="SUPFAM" id="SSF48452">
    <property type="entry name" value="TPR-like"/>
    <property type="match status" value="2"/>
</dbReference>
<keyword evidence="1" id="KW-0677">Repeat</keyword>
<dbReference type="Gene3D" id="1.25.40.10">
    <property type="entry name" value="Tetratricopeptide repeat domain"/>
    <property type="match status" value="2"/>
</dbReference>
<protein>
    <recommendedName>
        <fullName evidence="5">Kinesin light chain</fullName>
    </recommendedName>
</protein>
<dbReference type="Pfam" id="PF13424">
    <property type="entry name" value="TPR_12"/>
    <property type="match status" value="3"/>
</dbReference>
<proteinExistence type="predicted"/>
<accession>A0AA38LLQ9</accession>
<feature type="non-terminal residue" evidence="3">
    <location>
        <position position="589"/>
    </location>
</feature>